<dbReference type="STRING" id="671143.DAMO_1258"/>
<dbReference type="Proteomes" id="UP000006898">
    <property type="component" value="Chromosome"/>
</dbReference>
<name>D5MEY9_METO1</name>
<dbReference type="EMBL" id="FP565575">
    <property type="protein sequence ID" value="CBE68318.1"/>
    <property type="molecule type" value="Genomic_DNA"/>
</dbReference>
<accession>D5MEY9</accession>
<sequence>MPQGSTLSKHLHTYVICKQKSNSLRGRQRGSAIERRSIIARTVSNDSEGGYPLQTGGCFLLCNLEDLIVRANTLADFDSDQLARLRLLERQMFELDRIYSLCEFGRMALDVDGVTYQQMALGHLNCSHPYLGEILFDITDLHLRHGIPPCPSTASSRPFPPSLPR</sequence>
<reference evidence="1 2" key="1">
    <citation type="journal article" date="2010" name="Nature">
        <title>Nitrite-driven anaerobic methane oxidation by oxygenic bacteria.</title>
        <authorList>
            <person name="Ettwig K.F."/>
            <person name="Butler M.K."/>
            <person name="Le Paslier D."/>
            <person name="Pelletier E."/>
            <person name="Mangenot S."/>
            <person name="Kuypers M.M.M."/>
            <person name="Schreiber F."/>
            <person name="Dutilh B.E."/>
            <person name="Zedelius J."/>
            <person name="de Beer D."/>
            <person name="Gloerich J."/>
            <person name="Wessels H.J.C.T."/>
            <person name="van Allen T."/>
            <person name="Luesken F."/>
            <person name="Wu M."/>
            <person name="van de Pas-Schoonen K.T."/>
            <person name="Op den Camp H.J.M."/>
            <person name="Janssen-Megens E.M."/>
            <person name="Francoijs K-J."/>
            <person name="Stunnenberg H."/>
            <person name="Weissenbach J."/>
            <person name="Jetten M.S.M."/>
            <person name="Strous M."/>
        </authorList>
    </citation>
    <scope>NUCLEOTIDE SEQUENCE [LARGE SCALE GENOMIC DNA]</scope>
</reference>
<proteinExistence type="predicted"/>
<dbReference type="HOGENOM" id="CLU_1607840_0_0_0"/>
<protein>
    <submittedName>
        <fullName evidence="1">Uncharacterized protein</fullName>
    </submittedName>
</protein>
<organism evidence="1 2">
    <name type="scientific">Methylomirabilis oxygeniifera</name>
    <dbReference type="NCBI Taxonomy" id="671143"/>
    <lineage>
        <taxon>Bacteria</taxon>
        <taxon>Candidatus Methylomirabilota</taxon>
        <taxon>Candidatus Methylomirabilia</taxon>
        <taxon>Candidatus Methylomirabilales</taxon>
        <taxon>Candidatus Methylomirabilaceae</taxon>
        <taxon>Candidatus Methylomirabilis</taxon>
    </lineage>
</organism>
<dbReference type="KEGG" id="mox:DAMO_1258"/>
<gene>
    <name evidence="1" type="ORF">DAMO_1258</name>
</gene>
<dbReference type="AlphaFoldDB" id="D5MEY9"/>
<evidence type="ECO:0000313" key="2">
    <source>
        <dbReference type="Proteomes" id="UP000006898"/>
    </source>
</evidence>
<evidence type="ECO:0000313" key="1">
    <source>
        <dbReference type="EMBL" id="CBE68318.1"/>
    </source>
</evidence>